<organism evidence="2 3">
    <name type="scientific">Pseudoroseomonas cervicalis ATCC 49957</name>
    <dbReference type="NCBI Taxonomy" id="525371"/>
    <lineage>
        <taxon>Bacteria</taxon>
        <taxon>Pseudomonadati</taxon>
        <taxon>Pseudomonadota</taxon>
        <taxon>Alphaproteobacteria</taxon>
        <taxon>Acetobacterales</taxon>
        <taxon>Roseomonadaceae</taxon>
        <taxon>Roseomonas</taxon>
    </lineage>
</organism>
<protein>
    <submittedName>
        <fullName evidence="2">Uncharacterized protein</fullName>
    </submittedName>
</protein>
<comment type="caution">
    <text evidence="2">The sequence shown here is derived from an EMBL/GenBank/DDBJ whole genome shotgun (WGS) entry which is preliminary data.</text>
</comment>
<name>D5RRS2_9PROT</name>
<dbReference type="Proteomes" id="UP000005324">
    <property type="component" value="Unassembled WGS sequence"/>
</dbReference>
<feature type="region of interest" description="Disordered" evidence="1">
    <location>
        <begin position="1"/>
        <end position="20"/>
    </location>
</feature>
<sequence>QRAEQTAIAEAAGSLAPGESRPWRVSHGLPFGWRDNMGQLAVTRQIDTPLAQCREVLFSVQDKPEAPPEGVFLATACRQSGGWRWAGAEPSVSRWRYLQ</sequence>
<gene>
    <name evidence="2" type="ORF">HMPREF0731_3784</name>
</gene>
<keyword evidence="3" id="KW-1185">Reference proteome</keyword>
<evidence type="ECO:0000313" key="2">
    <source>
        <dbReference type="EMBL" id="EFH09996.1"/>
    </source>
</evidence>
<accession>D5RRS2</accession>
<evidence type="ECO:0000256" key="1">
    <source>
        <dbReference type="SAM" id="MobiDB-lite"/>
    </source>
</evidence>
<proteinExistence type="predicted"/>
<feature type="non-terminal residue" evidence="2">
    <location>
        <position position="1"/>
    </location>
</feature>
<dbReference type="EMBL" id="ADVL01000713">
    <property type="protein sequence ID" value="EFH09996.1"/>
    <property type="molecule type" value="Genomic_DNA"/>
</dbReference>
<dbReference type="HOGENOM" id="CLU_2312207_0_0_5"/>
<evidence type="ECO:0000313" key="3">
    <source>
        <dbReference type="Proteomes" id="UP000005324"/>
    </source>
</evidence>
<reference evidence="2 3" key="1">
    <citation type="submission" date="2010-04" db="EMBL/GenBank/DDBJ databases">
        <authorList>
            <person name="Qin X."/>
            <person name="Bachman B."/>
            <person name="Battles P."/>
            <person name="Bell A."/>
            <person name="Bess C."/>
            <person name="Bickham C."/>
            <person name="Chaboub L."/>
            <person name="Chen D."/>
            <person name="Coyle M."/>
            <person name="Deiros D.R."/>
            <person name="Dinh H."/>
            <person name="Forbes L."/>
            <person name="Fowler G."/>
            <person name="Francisco L."/>
            <person name="Fu Q."/>
            <person name="Gubbala S."/>
            <person name="Hale W."/>
            <person name="Han Y."/>
            <person name="Hemphill L."/>
            <person name="Highlander S.K."/>
            <person name="Hirani K."/>
            <person name="Hogues M."/>
            <person name="Jackson L."/>
            <person name="Jakkamsetti A."/>
            <person name="Javaid M."/>
            <person name="Jiang H."/>
            <person name="Korchina V."/>
            <person name="Kovar C."/>
            <person name="Lara F."/>
            <person name="Lee S."/>
            <person name="Mata R."/>
            <person name="Mathew T."/>
            <person name="Moen C."/>
            <person name="Morales K."/>
            <person name="Munidasa M."/>
            <person name="Nazareth L."/>
            <person name="Ngo R."/>
            <person name="Nguyen L."/>
            <person name="Okwuonu G."/>
            <person name="Ongeri F."/>
            <person name="Patil S."/>
            <person name="Petrosino J."/>
            <person name="Pham C."/>
            <person name="Pham P."/>
            <person name="Pu L.-L."/>
            <person name="Puazo M."/>
            <person name="Raj R."/>
            <person name="Reid J."/>
            <person name="Rouhana J."/>
            <person name="Saada N."/>
            <person name="Shang Y."/>
            <person name="Simmons D."/>
            <person name="Thornton R."/>
            <person name="Warren J."/>
            <person name="Weissenberger G."/>
            <person name="Zhang J."/>
            <person name="Zhang L."/>
            <person name="Zhou C."/>
            <person name="Zhu D."/>
            <person name="Muzny D."/>
            <person name="Worley K."/>
            <person name="Gibbs R."/>
        </authorList>
    </citation>
    <scope>NUCLEOTIDE SEQUENCE [LARGE SCALE GENOMIC DNA]</scope>
    <source>
        <strain evidence="2 3">ATCC 49957</strain>
    </source>
</reference>
<dbReference type="AlphaFoldDB" id="D5RRS2"/>